<accession>A0A0J8DXW5</accession>
<dbReference type="Pfam" id="PF00067">
    <property type="entry name" value="p450"/>
    <property type="match status" value="1"/>
</dbReference>
<dbReference type="EMBL" id="KQ090440">
    <property type="protein sequence ID" value="KMS95715.1"/>
    <property type="molecule type" value="Genomic_DNA"/>
</dbReference>
<dbReference type="InterPro" id="IPR002401">
    <property type="entry name" value="Cyt_P450_E_grp-I"/>
</dbReference>
<organism evidence="7 8">
    <name type="scientific">Beta vulgaris subsp. vulgaris</name>
    <name type="common">Beet</name>
    <dbReference type="NCBI Taxonomy" id="3555"/>
    <lineage>
        <taxon>Eukaryota</taxon>
        <taxon>Viridiplantae</taxon>
        <taxon>Streptophyta</taxon>
        <taxon>Embryophyta</taxon>
        <taxon>Tracheophyta</taxon>
        <taxon>Spermatophyta</taxon>
        <taxon>Magnoliopsida</taxon>
        <taxon>eudicotyledons</taxon>
        <taxon>Gunneridae</taxon>
        <taxon>Pentapetalae</taxon>
        <taxon>Caryophyllales</taxon>
        <taxon>Chenopodiaceae</taxon>
        <taxon>Betoideae</taxon>
        <taxon>Beta</taxon>
    </lineage>
</organism>
<name>A0A0J8DXW5_BETVV</name>
<sequence length="368" mass="42327">MNKIQEEIESRLFPVLDHVAKHAIEIDLQDLFKRFTYDNICAILMDYDPKFLSVDFPPILVSKAVTHIEEVSFLRHVMPTLIWKLLRWLGVGEKEYNNACKTLDNFIYSCIARKREQMRTQNEITEVNTDLLSLYMDDLENVKTLINNDGDKFLKDTILNFFIAGGDTTSVAFSWFFYLLSVNPQVIVKIREELKTLIIQDHDTHDDIFSRNFIENSSKLVYLHAALCEALRLYPPVAFNHKTSVNSDVLLASGHRVGPNTQIIFNMYAMGRMKCIWGDDCDEFKPERWISKGGSIKLEPTYKFLAFGAGPRICQGKDMVFTQMKAVVAAIIQKYDIEAVKGHQVVPDISVVLQMKHGFKVKLSHSQY</sequence>
<dbReference type="PRINTS" id="PR00385">
    <property type="entry name" value="P450"/>
</dbReference>
<keyword evidence="4" id="KW-0560">Oxidoreductase</keyword>
<comment type="cofactor">
    <cofactor evidence="1 6">
        <name>heme</name>
        <dbReference type="ChEBI" id="CHEBI:30413"/>
    </cofactor>
</comment>
<feature type="binding site" description="axial binding residue" evidence="6">
    <location>
        <position position="314"/>
    </location>
    <ligand>
        <name>heme</name>
        <dbReference type="ChEBI" id="CHEBI:30413"/>
    </ligand>
    <ligandPart>
        <name>Fe</name>
        <dbReference type="ChEBI" id="CHEBI:18248"/>
    </ligandPart>
</feature>
<keyword evidence="8" id="KW-1185">Reference proteome</keyword>
<dbReference type="AlphaFoldDB" id="A0A0J8DXW5"/>
<reference evidence="7 8" key="1">
    <citation type="journal article" date="2014" name="Nature">
        <title>The genome of the recently domesticated crop plant sugar beet (Beta vulgaris).</title>
        <authorList>
            <person name="Dohm J.C."/>
            <person name="Minoche A.E."/>
            <person name="Holtgrawe D."/>
            <person name="Capella-Gutierrez S."/>
            <person name="Zakrzewski F."/>
            <person name="Tafer H."/>
            <person name="Rupp O."/>
            <person name="Sorensen T.R."/>
            <person name="Stracke R."/>
            <person name="Reinhardt R."/>
            <person name="Goesmann A."/>
            <person name="Kraft T."/>
            <person name="Schulz B."/>
            <person name="Stadler P.F."/>
            <person name="Schmidt T."/>
            <person name="Gabaldon T."/>
            <person name="Lehrach H."/>
            <person name="Weisshaar B."/>
            <person name="Himmelbauer H."/>
        </authorList>
    </citation>
    <scope>NUCLEOTIDE SEQUENCE [LARGE SCALE GENOMIC DNA]</scope>
    <source>
        <tissue evidence="7">Taproot</tissue>
    </source>
</reference>
<dbReference type="eggNOG" id="KOG0157">
    <property type="taxonomic scope" value="Eukaryota"/>
</dbReference>
<evidence type="ECO:0000256" key="1">
    <source>
        <dbReference type="ARBA" id="ARBA00001971"/>
    </source>
</evidence>
<dbReference type="OrthoDB" id="1896685at2759"/>
<dbReference type="InterPro" id="IPR001128">
    <property type="entry name" value="Cyt_P450"/>
</dbReference>
<comment type="similarity">
    <text evidence="2">Belongs to the cytochrome P450 family.</text>
</comment>
<dbReference type="PANTHER" id="PTHR24296">
    <property type="entry name" value="CYTOCHROME P450"/>
    <property type="match status" value="1"/>
</dbReference>
<evidence type="ECO:0000256" key="6">
    <source>
        <dbReference type="PIRSR" id="PIRSR602401-1"/>
    </source>
</evidence>
<evidence type="ECO:0000313" key="8">
    <source>
        <dbReference type="Proteomes" id="UP000035740"/>
    </source>
</evidence>
<proteinExistence type="inferred from homology"/>
<protein>
    <recommendedName>
        <fullName evidence="9">Cytochrome P450</fullName>
    </recommendedName>
</protein>
<keyword evidence="6" id="KW-0349">Heme</keyword>
<dbReference type="Gramene" id="KMS95715">
    <property type="protein sequence ID" value="KMS95715"/>
    <property type="gene ID" value="BVRB_005600"/>
</dbReference>
<evidence type="ECO:0000256" key="4">
    <source>
        <dbReference type="ARBA" id="ARBA00023002"/>
    </source>
</evidence>
<dbReference type="SUPFAM" id="SSF48264">
    <property type="entry name" value="Cytochrome P450"/>
    <property type="match status" value="1"/>
</dbReference>
<dbReference type="Gene3D" id="1.10.630.10">
    <property type="entry name" value="Cytochrome P450"/>
    <property type="match status" value="1"/>
</dbReference>
<dbReference type="GO" id="GO:0016705">
    <property type="term" value="F:oxidoreductase activity, acting on paired donors, with incorporation or reduction of molecular oxygen"/>
    <property type="evidence" value="ECO:0007669"/>
    <property type="project" value="InterPro"/>
</dbReference>
<dbReference type="GO" id="GO:0020037">
    <property type="term" value="F:heme binding"/>
    <property type="evidence" value="ECO:0007669"/>
    <property type="project" value="InterPro"/>
</dbReference>
<keyword evidence="5 6" id="KW-0408">Iron</keyword>
<dbReference type="GO" id="GO:0005506">
    <property type="term" value="F:iron ion binding"/>
    <property type="evidence" value="ECO:0007669"/>
    <property type="project" value="InterPro"/>
</dbReference>
<dbReference type="InterPro" id="IPR036396">
    <property type="entry name" value="Cyt_P450_sf"/>
</dbReference>
<keyword evidence="3 6" id="KW-0479">Metal-binding</keyword>
<dbReference type="Proteomes" id="UP000035740">
    <property type="component" value="Unassembled WGS sequence"/>
</dbReference>
<evidence type="ECO:0000256" key="2">
    <source>
        <dbReference type="ARBA" id="ARBA00010617"/>
    </source>
</evidence>
<evidence type="ECO:0000256" key="3">
    <source>
        <dbReference type="ARBA" id="ARBA00022723"/>
    </source>
</evidence>
<gene>
    <name evidence="7" type="ORF">BVRB_005600</name>
</gene>
<evidence type="ECO:0000313" key="7">
    <source>
        <dbReference type="EMBL" id="KMS95715.1"/>
    </source>
</evidence>
<dbReference type="OMA" id="MEVASWF"/>
<dbReference type="GO" id="GO:0004497">
    <property type="term" value="F:monooxygenase activity"/>
    <property type="evidence" value="ECO:0007669"/>
    <property type="project" value="InterPro"/>
</dbReference>
<evidence type="ECO:0008006" key="9">
    <source>
        <dbReference type="Google" id="ProtNLM"/>
    </source>
</evidence>
<evidence type="ECO:0000256" key="5">
    <source>
        <dbReference type="ARBA" id="ARBA00023004"/>
    </source>
</evidence>
<dbReference type="PRINTS" id="PR00463">
    <property type="entry name" value="EP450I"/>
</dbReference>